<comment type="subcellular location">
    <subcellularLocation>
        <location evidence="1">Membrane</location>
        <topology evidence="1">Multi-pass membrane protein</topology>
    </subcellularLocation>
</comment>
<keyword evidence="5 7" id="KW-1133">Transmembrane helix</keyword>
<dbReference type="OrthoDB" id="1502398at2759"/>
<gene>
    <name evidence="8" type="ordered locus">Bathy14g02200</name>
</gene>
<evidence type="ECO:0000256" key="7">
    <source>
        <dbReference type="SAM" id="Phobius"/>
    </source>
</evidence>
<dbReference type="PANTHER" id="PTHR43009:SF7">
    <property type="entry name" value="HOMOGENTISATE GERANYLGERANYLTRANSFERASE, CHLOROPLASTIC"/>
    <property type="match status" value="1"/>
</dbReference>
<evidence type="ECO:0000256" key="4">
    <source>
        <dbReference type="ARBA" id="ARBA00022692"/>
    </source>
</evidence>
<dbReference type="PANTHER" id="PTHR43009">
    <property type="entry name" value="HOMOGENTISATE SOLANESYLTRANSFERASE, CHLOROPLASTIC"/>
    <property type="match status" value="1"/>
</dbReference>
<feature type="transmembrane region" description="Helical" evidence="7">
    <location>
        <begin position="107"/>
        <end position="131"/>
    </location>
</feature>
<evidence type="ECO:0000256" key="5">
    <source>
        <dbReference type="ARBA" id="ARBA00022989"/>
    </source>
</evidence>
<dbReference type="AlphaFoldDB" id="K8EN24"/>
<keyword evidence="3" id="KW-0808">Transferase</keyword>
<dbReference type="eggNOG" id="ENOG502R0I3">
    <property type="taxonomic scope" value="Eukaryota"/>
</dbReference>
<dbReference type="InterPro" id="IPR000537">
    <property type="entry name" value="UbiA_prenyltransferase"/>
</dbReference>
<feature type="transmembrane region" description="Helical" evidence="7">
    <location>
        <begin position="51"/>
        <end position="70"/>
    </location>
</feature>
<dbReference type="GO" id="GO:0016020">
    <property type="term" value="C:membrane"/>
    <property type="evidence" value="ECO:0007669"/>
    <property type="project" value="UniProtKB-SubCell"/>
</dbReference>
<dbReference type="GeneID" id="19011801"/>
<dbReference type="GO" id="GO:0016765">
    <property type="term" value="F:transferase activity, transferring alkyl or aryl (other than methyl) groups"/>
    <property type="evidence" value="ECO:0007669"/>
    <property type="project" value="InterPro"/>
</dbReference>
<dbReference type="KEGG" id="bpg:Bathy14g02200"/>
<evidence type="ECO:0000313" key="9">
    <source>
        <dbReference type="Proteomes" id="UP000198341"/>
    </source>
</evidence>
<protein>
    <submittedName>
        <fullName evidence="8">Uncharacterized protein</fullName>
    </submittedName>
</protein>
<evidence type="ECO:0000256" key="1">
    <source>
        <dbReference type="ARBA" id="ARBA00004141"/>
    </source>
</evidence>
<evidence type="ECO:0000256" key="2">
    <source>
        <dbReference type="ARBA" id="ARBA00005985"/>
    </source>
</evidence>
<dbReference type="STRING" id="41875.K8EN24"/>
<evidence type="ECO:0000256" key="6">
    <source>
        <dbReference type="ARBA" id="ARBA00023136"/>
    </source>
</evidence>
<sequence length="183" mass="20125">MAVSAPNVIFFDMFGKAVCSALCMNIAIVGLNQVYDRKIDMPYLPLASGEFNASTALFIIAFSVLISMLLGVYSDSTPLICTLVSSLAFGVMYSVDIRMLRWKENPFLATSCILIVRALIVQIGFYCHALGSGFLGIELRRNLIFSIFFMCIYSIVIALFKDIPDIMGDAQEGIQTLSVQFGV</sequence>
<accession>K8EN24</accession>
<reference evidence="8 9" key="1">
    <citation type="submission" date="2011-10" db="EMBL/GenBank/DDBJ databases">
        <authorList>
            <person name="Genoscope - CEA"/>
        </authorList>
    </citation>
    <scope>NUCLEOTIDE SEQUENCE [LARGE SCALE GENOMIC DNA]</scope>
    <source>
        <strain evidence="8 9">RCC 1105</strain>
    </source>
</reference>
<feature type="transmembrane region" description="Helical" evidence="7">
    <location>
        <begin position="13"/>
        <end position="31"/>
    </location>
</feature>
<name>K8EN24_9CHLO</name>
<dbReference type="Pfam" id="PF01040">
    <property type="entry name" value="UbiA"/>
    <property type="match status" value="1"/>
</dbReference>
<comment type="similarity">
    <text evidence="2">Belongs to the UbiA prenyltransferase family.</text>
</comment>
<feature type="transmembrane region" description="Helical" evidence="7">
    <location>
        <begin position="143"/>
        <end position="160"/>
    </location>
</feature>
<proteinExistence type="inferred from homology"/>
<dbReference type="Gene3D" id="1.10.357.140">
    <property type="entry name" value="UbiA prenyltransferase"/>
    <property type="match status" value="1"/>
</dbReference>
<keyword evidence="4 7" id="KW-0812">Transmembrane</keyword>
<organism evidence="8 9">
    <name type="scientific">Bathycoccus prasinos</name>
    <dbReference type="NCBI Taxonomy" id="41875"/>
    <lineage>
        <taxon>Eukaryota</taxon>
        <taxon>Viridiplantae</taxon>
        <taxon>Chlorophyta</taxon>
        <taxon>Mamiellophyceae</taxon>
        <taxon>Mamiellales</taxon>
        <taxon>Bathycoccaceae</taxon>
        <taxon>Bathycoccus</taxon>
    </lineage>
</organism>
<keyword evidence="6 7" id="KW-0472">Membrane</keyword>
<dbReference type="RefSeq" id="XP_007509190.1">
    <property type="nucleotide sequence ID" value="XM_007509128.1"/>
</dbReference>
<evidence type="ECO:0000313" key="8">
    <source>
        <dbReference type="EMBL" id="CCO19647.1"/>
    </source>
</evidence>
<dbReference type="Proteomes" id="UP000198341">
    <property type="component" value="Chromosome 14"/>
</dbReference>
<feature type="transmembrane region" description="Helical" evidence="7">
    <location>
        <begin position="76"/>
        <end position="95"/>
    </location>
</feature>
<evidence type="ECO:0000256" key="3">
    <source>
        <dbReference type="ARBA" id="ARBA00022679"/>
    </source>
</evidence>
<dbReference type="EMBL" id="FO082265">
    <property type="protein sequence ID" value="CCO19647.1"/>
    <property type="molecule type" value="Genomic_DNA"/>
</dbReference>
<dbReference type="InterPro" id="IPR044878">
    <property type="entry name" value="UbiA_sf"/>
</dbReference>
<keyword evidence="9" id="KW-1185">Reference proteome</keyword>